<dbReference type="GeneID" id="109562106"/>
<evidence type="ECO:0000313" key="2">
    <source>
        <dbReference type="RefSeq" id="XP_019820615.2"/>
    </source>
</evidence>
<dbReference type="CTD" id="55374"/>
<dbReference type="PANTHER" id="PTHR16356">
    <property type="entry name" value="TRANSMEMBRANE AND COILED-COIL DOMAIN-CONTAINING PROTEIN 6 TMCO6"/>
    <property type="match status" value="1"/>
</dbReference>
<accession>A0A6P5C4V3</accession>
<dbReference type="SMART" id="SM00185">
    <property type="entry name" value="ARM"/>
    <property type="match status" value="5"/>
</dbReference>
<keyword evidence="1" id="KW-1185">Reference proteome</keyword>
<dbReference type="SUPFAM" id="SSF48371">
    <property type="entry name" value="ARM repeat"/>
    <property type="match status" value="1"/>
</dbReference>
<protein>
    <submittedName>
        <fullName evidence="2">Transmembrane and coiled-coil domain-containing protein 6 isoform X1</fullName>
    </submittedName>
</protein>
<dbReference type="Gene3D" id="1.25.10.10">
    <property type="entry name" value="Leucine-rich Repeat Variant"/>
    <property type="match status" value="2"/>
</dbReference>
<organism evidence="1 2">
    <name type="scientific">Bos indicus</name>
    <name type="common">Zebu</name>
    <dbReference type="NCBI Taxonomy" id="9915"/>
    <lineage>
        <taxon>Eukaryota</taxon>
        <taxon>Metazoa</taxon>
        <taxon>Chordata</taxon>
        <taxon>Craniata</taxon>
        <taxon>Vertebrata</taxon>
        <taxon>Euteleostomi</taxon>
        <taxon>Mammalia</taxon>
        <taxon>Eutheria</taxon>
        <taxon>Laurasiatheria</taxon>
        <taxon>Artiodactyla</taxon>
        <taxon>Ruminantia</taxon>
        <taxon>Pecora</taxon>
        <taxon>Bovidae</taxon>
        <taxon>Bovinae</taxon>
        <taxon>Bos</taxon>
    </lineage>
</organism>
<dbReference type="Proteomes" id="UP001652663">
    <property type="component" value="Chromosome 7"/>
</dbReference>
<dbReference type="InterPro" id="IPR000225">
    <property type="entry name" value="Armadillo"/>
</dbReference>
<name>A0A6P5C4V3_BOSIN</name>
<gene>
    <name evidence="2" type="primary">TMCO6</name>
</gene>
<dbReference type="OrthoDB" id="21522at2759"/>
<evidence type="ECO:0000313" key="1">
    <source>
        <dbReference type="Proteomes" id="UP001652663"/>
    </source>
</evidence>
<reference evidence="2" key="1">
    <citation type="submission" date="2025-08" db="UniProtKB">
        <authorList>
            <consortium name="RefSeq"/>
        </authorList>
    </citation>
    <scope>IDENTIFICATION</scope>
    <source>
        <tissue evidence="2">Blood</tissue>
    </source>
</reference>
<dbReference type="KEGG" id="biu:109562106"/>
<dbReference type="InterPro" id="IPR011989">
    <property type="entry name" value="ARM-like"/>
</dbReference>
<proteinExistence type="predicted"/>
<dbReference type="RefSeq" id="XP_019820615.2">
    <property type="nucleotide sequence ID" value="XM_019965056.2"/>
</dbReference>
<dbReference type="InterPro" id="IPR016024">
    <property type="entry name" value="ARM-type_fold"/>
</dbReference>
<keyword evidence="2" id="KW-0812">Transmembrane</keyword>
<dbReference type="PANTHER" id="PTHR16356:SF1">
    <property type="entry name" value="TRANSMEMBRANE AND COILED-COIL DOMAIN-CONTAINING PROTEIN 6"/>
    <property type="match status" value="1"/>
</dbReference>
<dbReference type="AlphaFoldDB" id="A0A6P5C4V3"/>
<keyword evidence="2" id="KW-0472">Membrane</keyword>
<sequence length="497" mass="54415">MWSGRRGLLRSSGCGVEELRCRRREREAALRKARREQQLVSKRLLRDEATEEAEGGCVVVILGEAEIQEFLRLAQRGTEEKERERALVSLRRGLQHPETQQTFIRLEGSIRTLVGLLTSNQALLQLEAARCLHELSHSEQSAVAEACLPATSYLLTYLSGHSSDFIELCLYTLGNLIVESEAVRRQLLPQGIVPALAACIQSPHLTVLEALGYALSQLLQAKEAPGKIIPLVLGSTLPQHILQLLQPGPKLNLGVAVEFAWCLHYIICSQVNNALLITQGALTTLGLLLLDLAAAVQRTEDAGLELVCGQLVCPVVRCLSNLLTEAAAETVGGPMQLRDERVLAALFILLQFFLHKQPSLLPEGLWLLNNLTANSPSFCTSLISLDLIEPLLHLLSVSNVVSVLVLTVLCNVAEKGPAYCQHLWPGLLLPTLLDTLALSDTEVVGQSLELLQLLFLYQPGAAQAFLQQSGLQALQRHEEVAQLQDRVHALQQTALHG</sequence>